<protein>
    <submittedName>
        <fullName evidence="2">Uncharacterized protein</fullName>
    </submittedName>
</protein>
<feature type="compositionally biased region" description="Basic and acidic residues" evidence="1">
    <location>
        <begin position="56"/>
        <end position="65"/>
    </location>
</feature>
<sequence>MNNIAKKCHKKNPLQFAFCQRCGVWSCEDCEVFPKPKIKRPETERIRIQRPMSEYRTSKREEKPRLQGHTGAGHRKSKLEENKRPETKRMEMQKSTSENRALTKQEQPKIVGHADSGTRRSKFQEHL</sequence>
<feature type="compositionally biased region" description="Basic and acidic residues" evidence="1">
    <location>
        <begin position="78"/>
        <end position="92"/>
    </location>
</feature>
<accession>A0A194X8S0</accession>
<dbReference type="GeneID" id="28822868"/>
<keyword evidence="3" id="KW-1185">Reference proteome</keyword>
<dbReference type="AlphaFoldDB" id="A0A194X8S0"/>
<evidence type="ECO:0000313" key="3">
    <source>
        <dbReference type="Proteomes" id="UP000070700"/>
    </source>
</evidence>
<dbReference type="Proteomes" id="UP000070700">
    <property type="component" value="Unassembled WGS sequence"/>
</dbReference>
<dbReference type="InParanoid" id="A0A194X8S0"/>
<name>A0A194X8S0_MOLSC</name>
<dbReference type="EMBL" id="KQ947416">
    <property type="protein sequence ID" value="KUJ16565.1"/>
    <property type="molecule type" value="Genomic_DNA"/>
</dbReference>
<feature type="region of interest" description="Disordered" evidence="1">
    <location>
        <begin position="47"/>
        <end position="127"/>
    </location>
</feature>
<dbReference type="KEGG" id="psco:LY89DRAFT_670063"/>
<organism evidence="2 3">
    <name type="scientific">Mollisia scopiformis</name>
    <name type="common">Conifer needle endophyte fungus</name>
    <name type="synonym">Phialocephala scopiformis</name>
    <dbReference type="NCBI Taxonomy" id="149040"/>
    <lineage>
        <taxon>Eukaryota</taxon>
        <taxon>Fungi</taxon>
        <taxon>Dikarya</taxon>
        <taxon>Ascomycota</taxon>
        <taxon>Pezizomycotina</taxon>
        <taxon>Leotiomycetes</taxon>
        <taxon>Helotiales</taxon>
        <taxon>Mollisiaceae</taxon>
        <taxon>Mollisia</taxon>
    </lineage>
</organism>
<dbReference type="RefSeq" id="XP_018070920.1">
    <property type="nucleotide sequence ID" value="XM_018213142.1"/>
</dbReference>
<reference evidence="2 3" key="1">
    <citation type="submission" date="2015-10" db="EMBL/GenBank/DDBJ databases">
        <title>Full genome of DAOMC 229536 Phialocephala scopiformis, a fungal endophyte of spruce producing the potent anti-insectan compound rugulosin.</title>
        <authorList>
            <consortium name="DOE Joint Genome Institute"/>
            <person name="Walker A.K."/>
            <person name="Frasz S.L."/>
            <person name="Seifert K.A."/>
            <person name="Miller J.D."/>
            <person name="Mondo S.J."/>
            <person name="Labutti K."/>
            <person name="Lipzen A."/>
            <person name="Dockter R."/>
            <person name="Kennedy M."/>
            <person name="Grigoriev I.V."/>
            <person name="Spatafora J.W."/>
        </authorList>
    </citation>
    <scope>NUCLEOTIDE SEQUENCE [LARGE SCALE GENOMIC DNA]</scope>
    <source>
        <strain evidence="2 3">CBS 120377</strain>
    </source>
</reference>
<feature type="compositionally biased region" description="Basic and acidic residues" evidence="1">
    <location>
        <begin position="116"/>
        <end position="127"/>
    </location>
</feature>
<evidence type="ECO:0000256" key="1">
    <source>
        <dbReference type="SAM" id="MobiDB-lite"/>
    </source>
</evidence>
<gene>
    <name evidence="2" type="ORF">LY89DRAFT_670063</name>
</gene>
<evidence type="ECO:0000313" key="2">
    <source>
        <dbReference type="EMBL" id="KUJ16565.1"/>
    </source>
</evidence>
<proteinExistence type="predicted"/>